<sequence>MFKSKILKGMLIICIIGYIIVFILYFIHGMNTKGGFLYSPKKRHIEEQMIAEARAQSQIRDSQIEAAWQQENDVFLAHQPKTTITYYTEINQRGAYEAIRRLKNDSDSPLLTDNLFNLLIQLHFINPITQISYPILPHSRFYIDEHGLSFRNTHGMRTLLINNTGEIVYTYSDKEEINKTNIFLITGSRQDVNDLKVKVWVSHDLLHWEDCNTCNEYYYPPVVFKDKFITIANDEDGRSNHFGIYTSLDGKHWVFVNIPPWWAEDNMRPGFQMISDGNKLLVLGGRKTLSYTTGAFETYTDAWKSYDGVYWERITSDTGLGRIGNFRLEYFNNHFVITAISASSSENTVNERGSNILYSDDGSEWIRDASFWKNYDLTFPFQDSSFLGVRIEPFFYGAKTLVEYHDCLYILGATRKTVLYDSNTKGTGPEGKIAVVKTCDHGDSWEEAFITSFSEKNMPFPFASLTLHNDKLYLVTNEKVWSTWTGEKWVFVGDHDLPLLWPKYMSFVSLATY</sequence>
<accession>A0A1F6WND4</accession>
<protein>
    <recommendedName>
        <fullName evidence="4">Sialidase domain-containing protein</fullName>
    </recommendedName>
</protein>
<dbReference type="SUPFAM" id="SSF110296">
    <property type="entry name" value="Oligoxyloglucan reducing end-specific cellobiohydrolase"/>
    <property type="match status" value="1"/>
</dbReference>
<dbReference type="Proteomes" id="UP000179448">
    <property type="component" value="Unassembled WGS sequence"/>
</dbReference>
<name>A0A1F6WND4_9BACT</name>
<dbReference type="EMBL" id="MFUQ01000018">
    <property type="protein sequence ID" value="OGI83399.1"/>
    <property type="molecule type" value="Genomic_DNA"/>
</dbReference>
<evidence type="ECO:0000313" key="2">
    <source>
        <dbReference type="EMBL" id="OGI83399.1"/>
    </source>
</evidence>
<reference evidence="2 3" key="1">
    <citation type="journal article" date="2016" name="Nat. Commun.">
        <title>Thousands of microbial genomes shed light on interconnected biogeochemical processes in an aquifer system.</title>
        <authorList>
            <person name="Anantharaman K."/>
            <person name="Brown C.T."/>
            <person name="Hug L.A."/>
            <person name="Sharon I."/>
            <person name="Castelle C.J."/>
            <person name="Probst A.J."/>
            <person name="Thomas B.C."/>
            <person name="Singh A."/>
            <person name="Wilkins M.J."/>
            <person name="Karaoz U."/>
            <person name="Brodie E.L."/>
            <person name="Williams K.H."/>
            <person name="Hubbard S.S."/>
            <person name="Banfield J.F."/>
        </authorList>
    </citation>
    <scope>NUCLEOTIDE SEQUENCE [LARGE SCALE GENOMIC DNA]</scope>
</reference>
<keyword evidence="1" id="KW-0472">Membrane</keyword>
<feature type="transmembrane region" description="Helical" evidence="1">
    <location>
        <begin position="6"/>
        <end position="27"/>
    </location>
</feature>
<organism evidence="2 3">
    <name type="scientific">Candidatus Nomurabacteria bacterium RIFCSPLOWO2_01_FULL_36_10b</name>
    <dbReference type="NCBI Taxonomy" id="1801766"/>
    <lineage>
        <taxon>Bacteria</taxon>
        <taxon>Candidatus Nomuraibacteriota</taxon>
    </lineage>
</organism>
<keyword evidence="1" id="KW-1133">Transmembrane helix</keyword>
<keyword evidence="1" id="KW-0812">Transmembrane</keyword>
<evidence type="ECO:0000256" key="1">
    <source>
        <dbReference type="SAM" id="Phobius"/>
    </source>
</evidence>
<dbReference type="AlphaFoldDB" id="A0A1F6WND4"/>
<gene>
    <name evidence="2" type="ORF">A2997_01605</name>
</gene>
<comment type="caution">
    <text evidence="2">The sequence shown here is derived from an EMBL/GenBank/DDBJ whole genome shotgun (WGS) entry which is preliminary data.</text>
</comment>
<evidence type="ECO:0000313" key="3">
    <source>
        <dbReference type="Proteomes" id="UP000179448"/>
    </source>
</evidence>
<proteinExistence type="predicted"/>
<dbReference type="STRING" id="1801766.A2997_01605"/>
<evidence type="ECO:0008006" key="4">
    <source>
        <dbReference type="Google" id="ProtNLM"/>
    </source>
</evidence>